<keyword evidence="2" id="KW-1185">Reference proteome</keyword>
<protein>
    <submittedName>
        <fullName evidence="1">Uncharacterized protein</fullName>
    </submittedName>
</protein>
<accession>A0AA36N7Z0</accession>
<dbReference type="AlphaFoldDB" id="A0AA36N7Z0"/>
<evidence type="ECO:0000313" key="1">
    <source>
        <dbReference type="EMBL" id="CAJ1392682.1"/>
    </source>
</evidence>
<sequence length="134" mass="14946">MLALTITLPLTCPIDLVYSRAFQQTCPRAGISCEFRRHLHLYGGPQHQRNGHSAWPGNSAITIPNVEHTCMGFTAESTCFALLSRRPHQHSGASAALNQSTTFRKPTPLWDLEVASFEQSLRAWRTKASSIEVR</sequence>
<reference evidence="1" key="1">
    <citation type="submission" date="2023-08" db="EMBL/GenBank/DDBJ databases">
        <authorList>
            <person name="Chen Y."/>
            <person name="Shah S."/>
            <person name="Dougan E. K."/>
            <person name="Thang M."/>
            <person name="Chan C."/>
        </authorList>
    </citation>
    <scope>NUCLEOTIDE SEQUENCE</scope>
</reference>
<evidence type="ECO:0000313" key="2">
    <source>
        <dbReference type="Proteomes" id="UP001178507"/>
    </source>
</evidence>
<dbReference type="Proteomes" id="UP001178507">
    <property type="component" value="Unassembled WGS sequence"/>
</dbReference>
<comment type="caution">
    <text evidence="1">The sequence shown here is derived from an EMBL/GenBank/DDBJ whole genome shotgun (WGS) entry which is preliminary data.</text>
</comment>
<proteinExistence type="predicted"/>
<organism evidence="1 2">
    <name type="scientific">Effrenium voratum</name>
    <dbReference type="NCBI Taxonomy" id="2562239"/>
    <lineage>
        <taxon>Eukaryota</taxon>
        <taxon>Sar</taxon>
        <taxon>Alveolata</taxon>
        <taxon>Dinophyceae</taxon>
        <taxon>Suessiales</taxon>
        <taxon>Symbiodiniaceae</taxon>
        <taxon>Effrenium</taxon>
    </lineage>
</organism>
<gene>
    <name evidence="1" type="ORF">EVOR1521_LOCUS17722</name>
</gene>
<name>A0AA36N7Z0_9DINO</name>
<dbReference type="EMBL" id="CAUJNA010002380">
    <property type="protein sequence ID" value="CAJ1392682.1"/>
    <property type="molecule type" value="Genomic_DNA"/>
</dbReference>